<dbReference type="Pfam" id="PF00107">
    <property type="entry name" value="ADH_zinc_N"/>
    <property type="match status" value="1"/>
</dbReference>
<name>A0ABP7XZE1_9ACTN</name>
<dbReference type="Pfam" id="PF08240">
    <property type="entry name" value="ADH_N"/>
    <property type="match status" value="1"/>
</dbReference>
<sequence>MKAAVWYGARDVRVVDVPAPAPGRGEVAIDVAYCGICGSDLHEYADGPHAIPVAEPHPESGRTAPLVLGHEFCGTVTRVGPDVSGLRAGDRVAVEPHYRCGRCPRCLAGEYNLCRHFGFAGLMGDGGLAETAVVPAYMVHRLPDGVSLEQAAVFEPAAVALHALHRSGLRAGETVAVVGLGPIGLLIVQLAALRGAGRVVAADPSPRRRELALRLGAAEVVEDAGGGALRAAAGGEGADVAFEAVGAEATLRHCLEATRRGGRVTLVGLGGTVAIDAFALVNNEQSIIASVGYRGVHPELIRLVAEEGVDLTAVVTAVVPLGDVVRDGFAALLASKEEIKVLVRP</sequence>
<dbReference type="PANTHER" id="PTHR43161">
    <property type="entry name" value="SORBITOL DEHYDROGENASE"/>
    <property type="match status" value="1"/>
</dbReference>
<dbReference type="EMBL" id="BAABDO010000003">
    <property type="protein sequence ID" value="GAA4128331.1"/>
    <property type="molecule type" value="Genomic_DNA"/>
</dbReference>
<dbReference type="SUPFAM" id="SSF51735">
    <property type="entry name" value="NAD(P)-binding Rossmann-fold domains"/>
    <property type="match status" value="1"/>
</dbReference>
<dbReference type="Gene3D" id="3.90.180.10">
    <property type="entry name" value="Medium-chain alcohol dehydrogenases, catalytic domain"/>
    <property type="match status" value="1"/>
</dbReference>
<keyword evidence="9" id="KW-1185">Reference proteome</keyword>
<evidence type="ECO:0000313" key="8">
    <source>
        <dbReference type="EMBL" id="GAA4128331.1"/>
    </source>
</evidence>
<organism evidence="8 9">
    <name type="scientific">Actinomadura keratinilytica</name>
    <dbReference type="NCBI Taxonomy" id="547461"/>
    <lineage>
        <taxon>Bacteria</taxon>
        <taxon>Bacillati</taxon>
        <taxon>Actinomycetota</taxon>
        <taxon>Actinomycetes</taxon>
        <taxon>Streptosporangiales</taxon>
        <taxon>Thermomonosporaceae</taxon>
        <taxon>Actinomadura</taxon>
    </lineage>
</organism>
<dbReference type="PROSITE" id="PS00059">
    <property type="entry name" value="ADH_ZINC"/>
    <property type="match status" value="1"/>
</dbReference>
<protein>
    <submittedName>
        <fullName evidence="8">2,3-butanediol dehydrogenase</fullName>
    </submittedName>
</protein>
<comment type="similarity">
    <text evidence="2 6">Belongs to the zinc-containing alcohol dehydrogenase family.</text>
</comment>
<evidence type="ECO:0000259" key="7">
    <source>
        <dbReference type="SMART" id="SM00829"/>
    </source>
</evidence>
<evidence type="ECO:0000313" key="9">
    <source>
        <dbReference type="Proteomes" id="UP001500266"/>
    </source>
</evidence>
<evidence type="ECO:0000256" key="4">
    <source>
        <dbReference type="ARBA" id="ARBA00022833"/>
    </source>
</evidence>
<comment type="cofactor">
    <cofactor evidence="1 6">
        <name>Zn(2+)</name>
        <dbReference type="ChEBI" id="CHEBI:29105"/>
    </cofactor>
</comment>
<keyword evidence="3 6" id="KW-0479">Metal-binding</keyword>
<gene>
    <name evidence="8" type="ORF">GCM10022416_03910</name>
</gene>
<keyword evidence="5" id="KW-0560">Oxidoreductase</keyword>
<proteinExistence type="inferred from homology"/>
<comment type="caution">
    <text evidence="8">The sequence shown here is derived from an EMBL/GenBank/DDBJ whole genome shotgun (WGS) entry which is preliminary data.</text>
</comment>
<dbReference type="InterPro" id="IPR002328">
    <property type="entry name" value="ADH_Zn_CS"/>
</dbReference>
<accession>A0ABP7XZE1</accession>
<evidence type="ECO:0000256" key="1">
    <source>
        <dbReference type="ARBA" id="ARBA00001947"/>
    </source>
</evidence>
<dbReference type="PANTHER" id="PTHR43161:SF26">
    <property type="entry name" value="GALACTITOL 1-PHOSPHATE 5-DEHYDROGENASE"/>
    <property type="match status" value="1"/>
</dbReference>
<dbReference type="RefSeq" id="WP_345016743.1">
    <property type="nucleotide sequence ID" value="NZ_BAABDO010000003.1"/>
</dbReference>
<evidence type="ECO:0000256" key="5">
    <source>
        <dbReference type="ARBA" id="ARBA00023002"/>
    </source>
</evidence>
<dbReference type="SMART" id="SM00829">
    <property type="entry name" value="PKS_ER"/>
    <property type="match status" value="1"/>
</dbReference>
<evidence type="ECO:0000256" key="6">
    <source>
        <dbReference type="RuleBase" id="RU361277"/>
    </source>
</evidence>
<evidence type="ECO:0000256" key="2">
    <source>
        <dbReference type="ARBA" id="ARBA00008072"/>
    </source>
</evidence>
<dbReference type="InterPro" id="IPR013154">
    <property type="entry name" value="ADH-like_N"/>
</dbReference>
<dbReference type="InterPro" id="IPR013149">
    <property type="entry name" value="ADH-like_C"/>
</dbReference>
<reference evidence="9" key="1">
    <citation type="journal article" date="2019" name="Int. J. Syst. Evol. Microbiol.">
        <title>The Global Catalogue of Microorganisms (GCM) 10K type strain sequencing project: providing services to taxonomists for standard genome sequencing and annotation.</title>
        <authorList>
            <consortium name="The Broad Institute Genomics Platform"/>
            <consortium name="The Broad Institute Genome Sequencing Center for Infectious Disease"/>
            <person name="Wu L."/>
            <person name="Ma J."/>
        </authorList>
    </citation>
    <scope>NUCLEOTIDE SEQUENCE [LARGE SCALE GENOMIC DNA]</scope>
    <source>
        <strain evidence="9">JCM 17316</strain>
    </source>
</reference>
<keyword evidence="4 6" id="KW-0862">Zinc</keyword>
<dbReference type="InterPro" id="IPR020843">
    <property type="entry name" value="ER"/>
</dbReference>
<dbReference type="SUPFAM" id="SSF50129">
    <property type="entry name" value="GroES-like"/>
    <property type="match status" value="1"/>
</dbReference>
<dbReference type="InterPro" id="IPR011032">
    <property type="entry name" value="GroES-like_sf"/>
</dbReference>
<dbReference type="InterPro" id="IPR036291">
    <property type="entry name" value="NAD(P)-bd_dom_sf"/>
</dbReference>
<dbReference type="Proteomes" id="UP001500266">
    <property type="component" value="Unassembled WGS sequence"/>
</dbReference>
<evidence type="ECO:0000256" key="3">
    <source>
        <dbReference type="ARBA" id="ARBA00022723"/>
    </source>
</evidence>
<dbReference type="CDD" id="cd08233">
    <property type="entry name" value="butanediol_DH_like"/>
    <property type="match status" value="1"/>
</dbReference>
<feature type="domain" description="Enoyl reductase (ER)" evidence="7">
    <location>
        <begin position="8"/>
        <end position="343"/>
    </location>
</feature>
<dbReference type="Gene3D" id="3.40.50.720">
    <property type="entry name" value="NAD(P)-binding Rossmann-like Domain"/>
    <property type="match status" value="1"/>
</dbReference>